<dbReference type="OrthoDB" id="510420at2759"/>
<dbReference type="InParanoid" id="A0A2R5GMC4"/>
<accession>A0A2R5GMC4</accession>
<organism evidence="6 7">
    <name type="scientific">Hondaea fermentalgiana</name>
    <dbReference type="NCBI Taxonomy" id="2315210"/>
    <lineage>
        <taxon>Eukaryota</taxon>
        <taxon>Sar</taxon>
        <taxon>Stramenopiles</taxon>
        <taxon>Bigyra</taxon>
        <taxon>Labyrinthulomycetes</taxon>
        <taxon>Thraustochytrida</taxon>
        <taxon>Thraustochytriidae</taxon>
        <taxon>Hondaea</taxon>
    </lineage>
</organism>
<feature type="region of interest" description="Disordered" evidence="5">
    <location>
        <begin position="66"/>
        <end position="125"/>
    </location>
</feature>
<dbReference type="GO" id="GO:0005634">
    <property type="term" value="C:nucleus"/>
    <property type="evidence" value="ECO:0007669"/>
    <property type="project" value="UniProtKB-SubCell"/>
</dbReference>
<dbReference type="AlphaFoldDB" id="A0A2R5GMC4"/>
<dbReference type="GO" id="GO:0005737">
    <property type="term" value="C:cytoplasm"/>
    <property type="evidence" value="ECO:0007669"/>
    <property type="project" value="UniProtKB-SubCell"/>
</dbReference>
<gene>
    <name evidence="6" type="ORF">FCC1311_056722</name>
</gene>
<dbReference type="PANTHER" id="PTHR21213:SF0">
    <property type="entry name" value="ZINC FINGER PROTEIN 706"/>
    <property type="match status" value="1"/>
</dbReference>
<evidence type="ECO:0000313" key="7">
    <source>
        <dbReference type="Proteomes" id="UP000241890"/>
    </source>
</evidence>
<keyword evidence="4" id="KW-0539">Nucleus</keyword>
<dbReference type="PANTHER" id="PTHR21213">
    <property type="entry name" value="GEO09665P1-RELATED"/>
    <property type="match status" value="1"/>
</dbReference>
<feature type="region of interest" description="Disordered" evidence="5">
    <location>
        <begin position="1"/>
        <end position="42"/>
    </location>
</feature>
<evidence type="ECO:0000256" key="4">
    <source>
        <dbReference type="ARBA" id="ARBA00023242"/>
    </source>
</evidence>
<dbReference type="Proteomes" id="UP000241890">
    <property type="component" value="Unassembled WGS sequence"/>
</dbReference>
<dbReference type="EMBL" id="BEYU01000058">
    <property type="protein sequence ID" value="GBG29451.1"/>
    <property type="molecule type" value="Genomic_DNA"/>
</dbReference>
<comment type="subcellular location">
    <subcellularLocation>
        <location evidence="2">Cytoplasm</location>
    </subcellularLocation>
    <subcellularLocation>
        <location evidence="1">Nucleus</location>
    </subcellularLocation>
</comment>
<feature type="compositionally biased region" description="Basic residues" evidence="5">
    <location>
        <begin position="1"/>
        <end position="10"/>
    </location>
</feature>
<evidence type="ECO:0000256" key="1">
    <source>
        <dbReference type="ARBA" id="ARBA00004123"/>
    </source>
</evidence>
<dbReference type="SUPFAM" id="SSF118359">
    <property type="entry name" value="Expressed protein At2g23090/F21P24.15"/>
    <property type="match status" value="1"/>
</dbReference>
<name>A0A2R5GMC4_9STRA</name>
<feature type="compositionally biased region" description="Basic and acidic residues" evidence="5">
    <location>
        <begin position="66"/>
        <end position="76"/>
    </location>
</feature>
<feature type="compositionally biased region" description="Basic and acidic residues" evidence="5">
    <location>
        <begin position="11"/>
        <end position="42"/>
    </location>
</feature>
<dbReference type="Gene3D" id="4.10.1050.10">
    <property type="entry name" value="At2g23090-like"/>
    <property type="match status" value="1"/>
</dbReference>
<feature type="compositionally biased region" description="Basic and acidic residues" evidence="5">
    <location>
        <begin position="112"/>
        <end position="125"/>
    </location>
</feature>
<protein>
    <submittedName>
        <fullName evidence="6">Zinc finger protein 706</fullName>
    </submittedName>
</protein>
<evidence type="ECO:0000256" key="2">
    <source>
        <dbReference type="ARBA" id="ARBA00004496"/>
    </source>
</evidence>
<reference evidence="6 7" key="1">
    <citation type="submission" date="2017-12" db="EMBL/GenBank/DDBJ databases">
        <title>Sequencing, de novo assembly and annotation of complete genome of a new Thraustochytrid species, strain FCC1311.</title>
        <authorList>
            <person name="Sedici K."/>
            <person name="Godart F."/>
            <person name="Aiese Cigliano R."/>
            <person name="Sanseverino W."/>
            <person name="Barakat M."/>
            <person name="Ortet P."/>
            <person name="Marechal E."/>
            <person name="Cagnac O."/>
            <person name="Amato A."/>
        </authorList>
    </citation>
    <scope>NUCLEOTIDE SEQUENCE [LARGE SCALE GENOMIC DNA]</scope>
</reference>
<keyword evidence="3" id="KW-0963">Cytoplasm</keyword>
<evidence type="ECO:0000256" key="5">
    <source>
        <dbReference type="SAM" id="MobiDB-lite"/>
    </source>
</evidence>
<dbReference type="InterPro" id="IPR026939">
    <property type="entry name" value="ZNF706/At2g23090_sf"/>
</dbReference>
<comment type="caution">
    <text evidence="6">The sequence shown here is derived from an EMBL/GenBank/DDBJ whole genome shotgun (WGS) entry which is preliminary data.</text>
</comment>
<keyword evidence="7" id="KW-1185">Reference proteome</keyword>
<dbReference type="InterPro" id="IPR045230">
    <property type="entry name" value="MBS1/2-like"/>
</dbReference>
<evidence type="ECO:0000256" key="3">
    <source>
        <dbReference type="ARBA" id="ARBA00022490"/>
    </source>
</evidence>
<evidence type="ECO:0000313" key="6">
    <source>
        <dbReference type="EMBL" id="GBG29451.1"/>
    </source>
</evidence>
<sequence length="125" mass="13728">MGRKGKVQKHTAKEIANKHKQAKERAGAAGHGKDGQKGREASMMKVKVQCKICLTAQPHLAAMRNHYENKHPKEPWSDDLYDFGAARSQAKPPVAKGEKKSTLVAKKPAKKGGKEDLSFLDDALK</sequence>
<proteinExistence type="predicted"/>